<reference evidence="3" key="1">
    <citation type="submission" date="2014-07" db="EMBL/GenBank/DDBJ databases">
        <authorList>
            <person name="Martin A.A"/>
            <person name="De Silva N."/>
        </authorList>
    </citation>
    <scope>NUCLEOTIDE SEQUENCE</scope>
</reference>
<dbReference type="Proteomes" id="UP000035680">
    <property type="component" value="Unassembled WGS sequence"/>
</dbReference>
<evidence type="ECO:0000256" key="2">
    <source>
        <dbReference type="SAM" id="SignalP"/>
    </source>
</evidence>
<reference evidence="4" key="2">
    <citation type="submission" date="2015-08" db="UniProtKB">
        <authorList>
            <consortium name="WormBaseParasite"/>
        </authorList>
    </citation>
    <scope>IDENTIFICATION</scope>
</reference>
<evidence type="ECO:0000256" key="1">
    <source>
        <dbReference type="SAM" id="MobiDB-lite"/>
    </source>
</evidence>
<protein>
    <submittedName>
        <fullName evidence="4">Uncharacterized protein</fullName>
    </submittedName>
</protein>
<feature type="region of interest" description="Disordered" evidence="1">
    <location>
        <begin position="24"/>
        <end position="91"/>
    </location>
</feature>
<evidence type="ECO:0000313" key="3">
    <source>
        <dbReference type="Proteomes" id="UP000035680"/>
    </source>
</evidence>
<dbReference type="AlphaFoldDB" id="A0A0K0FAU0"/>
<accession>A0A0K0FAU0</accession>
<name>A0A0K0FAU0_STRVS</name>
<proteinExistence type="predicted"/>
<organism evidence="3 4">
    <name type="scientific">Strongyloides venezuelensis</name>
    <name type="common">Threadworm</name>
    <dbReference type="NCBI Taxonomy" id="75913"/>
    <lineage>
        <taxon>Eukaryota</taxon>
        <taxon>Metazoa</taxon>
        <taxon>Ecdysozoa</taxon>
        <taxon>Nematoda</taxon>
        <taxon>Chromadorea</taxon>
        <taxon>Rhabditida</taxon>
        <taxon>Tylenchina</taxon>
        <taxon>Panagrolaimomorpha</taxon>
        <taxon>Strongyloidoidea</taxon>
        <taxon>Strongyloididae</taxon>
        <taxon>Strongyloides</taxon>
    </lineage>
</organism>
<feature type="signal peptide" evidence="2">
    <location>
        <begin position="1"/>
        <end position="21"/>
    </location>
</feature>
<feature type="compositionally biased region" description="Basic and acidic residues" evidence="1">
    <location>
        <begin position="46"/>
        <end position="71"/>
    </location>
</feature>
<feature type="compositionally biased region" description="Basic residues" evidence="1">
    <location>
        <begin position="34"/>
        <end position="45"/>
    </location>
</feature>
<keyword evidence="3" id="KW-1185">Reference proteome</keyword>
<evidence type="ECO:0000313" key="4">
    <source>
        <dbReference type="WBParaSite" id="SVE_0594500.1"/>
    </source>
</evidence>
<sequence>MLLLNNVLLILLFIISPYVYCGKKQEPETPNVRSTRRKSSRRHGRGRSDKADRKRKFKDENDDKLPKKETSKNASNHGNVKEPEIKPLNEKEAKIMNNQVKADENEYPTMLDAADGFKNTPTIDNTCNN</sequence>
<keyword evidence="2" id="KW-0732">Signal</keyword>
<feature type="chain" id="PRO_5005329678" evidence="2">
    <location>
        <begin position="22"/>
        <end position="129"/>
    </location>
</feature>
<feature type="compositionally biased region" description="Basic and acidic residues" evidence="1">
    <location>
        <begin position="79"/>
        <end position="91"/>
    </location>
</feature>
<dbReference type="WBParaSite" id="SVE_0594500.1">
    <property type="protein sequence ID" value="SVE_0594500.1"/>
    <property type="gene ID" value="SVE_0594500"/>
</dbReference>